<name>A0A4U1BG31_9GAMM</name>
<dbReference type="PANTHER" id="PTHR38811">
    <property type="match status" value="1"/>
</dbReference>
<accession>A0A4U1BG31</accession>
<dbReference type="EMBL" id="SWCI01000002">
    <property type="protein sequence ID" value="TKB50278.1"/>
    <property type="molecule type" value="Genomic_DNA"/>
</dbReference>
<comment type="caution">
    <text evidence="1">The sequence shown here is derived from an EMBL/GenBank/DDBJ whole genome shotgun (WGS) entry which is preliminary data.</text>
</comment>
<reference evidence="1 2" key="1">
    <citation type="submission" date="2019-04" db="EMBL/GenBank/DDBJ databases">
        <authorList>
            <person name="Hwang J.C."/>
        </authorList>
    </citation>
    <scope>NUCLEOTIDE SEQUENCE [LARGE SCALE GENOMIC DNA]</scope>
    <source>
        <strain evidence="1 2">IMCC35001</strain>
    </source>
</reference>
<dbReference type="InterPro" id="IPR002805">
    <property type="entry name" value="Nict_dMeBzImd_PRibTrfase_arc"/>
</dbReference>
<dbReference type="SUPFAM" id="SSF52733">
    <property type="entry name" value="Nicotinate mononucleotide:5,6-dimethylbenzimidazole phosphoribosyltransferase (CobT)"/>
    <property type="match status" value="1"/>
</dbReference>
<evidence type="ECO:0000313" key="2">
    <source>
        <dbReference type="Proteomes" id="UP000305674"/>
    </source>
</evidence>
<proteinExistence type="predicted"/>
<evidence type="ECO:0000313" key="1">
    <source>
        <dbReference type="EMBL" id="TKB50278.1"/>
    </source>
</evidence>
<dbReference type="OrthoDB" id="5810146at2"/>
<organism evidence="1 2">
    <name type="scientific">Ferrimonas sediminicola</name>
    <dbReference type="NCBI Taxonomy" id="2569538"/>
    <lineage>
        <taxon>Bacteria</taxon>
        <taxon>Pseudomonadati</taxon>
        <taxon>Pseudomonadota</taxon>
        <taxon>Gammaproteobacteria</taxon>
        <taxon>Alteromonadales</taxon>
        <taxon>Ferrimonadaceae</taxon>
        <taxon>Ferrimonas</taxon>
    </lineage>
</organism>
<gene>
    <name evidence="1" type="ORF">FCL40_03700</name>
</gene>
<protein>
    <submittedName>
        <fullName evidence="1">Uncharacterized protein</fullName>
    </submittedName>
</protein>
<sequence length="354" mass="38499">MTPVSHTIVFNILNGAATQLPELHNLSDAGAGKDLMHLTPTRDSELICSGRALTPLTVAPPATPLTARGLLGNGGISPAVLTRGLLRGLAKRGYRVAFRSFNFGVARPQPGHSDWYDSAEHYGGFDASPDQLIEQALLPELTRQARSGHLSVLAECGVGGTTFSTLWLRLLTGLTLTPAGSTKDSAKLARKQQLLSQLQREYRQQRQGFCADTLLGNPRFHDAIQRAVYRLLRHWPQDLPLPRLAGGMMFVAPLLAAHRARPDLTGSVDTTRWVTAGEGQAVLAHLPEGWRLRLNCTDFNRSPHRCLNLYEQGLVVEGCGLGGCLVLAEQLGLDQDEIIGTLNRAVTEHMNQFG</sequence>
<dbReference type="Gene3D" id="3.40.50.10210">
    <property type="match status" value="1"/>
</dbReference>
<keyword evidence="2" id="KW-1185">Reference proteome</keyword>
<dbReference type="GO" id="GO:0008939">
    <property type="term" value="F:nicotinate-nucleotide-dimethylbenzimidazole phosphoribosyltransferase activity"/>
    <property type="evidence" value="ECO:0007669"/>
    <property type="project" value="InterPro"/>
</dbReference>
<dbReference type="InterPro" id="IPR036087">
    <property type="entry name" value="Nict_dMeBzImd_PRibTrfase_sf"/>
</dbReference>
<dbReference type="RefSeq" id="WP_136851512.1">
    <property type="nucleotide sequence ID" value="NZ_SWCI01000002.1"/>
</dbReference>
<dbReference type="AlphaFoldDB" id="A0A4U1BG31"/>
<dbReference type="Proteomes" id="UP000305674">
    <property type="component" value="Unassembled WGS sequence"/>
</dbReference>
<dbReference type="PANTHER" id="PTHR38811:SF1">
    <property type="entry name" value="UPF0284 PROTEIN SLL1500"/>
    <property type="match status" value="1"/>
</dbReference>